<comment type="caution">
    <text evidence="7">The sequence shown here is derived from an EMBL/GenBank/DDBJ whole genome shotgun (WGS) entry which is preliminary data.</text>
</comment>
<feature type="domain" description="AMP-binding enzyme C-terminal" evidence="6">
    <location>
        <begin position="447"/>
        <end position="563"/>
    </location>
</feature>
<dbReference type="InterPro" id="IPR020845">
    <property type="entry name" value="AMP-binding_CS"/>
</dbReference>
<dbReference type="Pfam" id="PF23024">
    <property type="entry name" value="AMP-dom_DIP2-like"/>
    <property type="match status" value="1"/>
</dbReference>
<evidence type="ECO:0000256" key="3">
    <source>
        <dbReference type="ARBA" id="ARBA00022832"/>
    </source>
</evidence>
<evidence type="ECO:0000259" key="6">
    <source>
        <dbReference type="Pfam" id="PF23024"/>
    </source>
</evidence>
<evidence type="ECO:0000256" key="4">
    <source>
        <dbReference type="ARBA" id="ARBA00023098"/>
    </source>
</evidence>
<keyword evidence="3" id="KW-0276">Fatty acid metabolism</keyword>
<dbReference type="InterPro" id="IPR045851">
    <property type="entry name" value="AMP-bd_C_sf"/>
</dbReference>
<dbReference type="GO" id="GO:0070566">
    <property type="term" value="F:adenylyltransferase activity"/>
    <property type="evidence" value="ECO:0007669"/>
    <property type="project" value="TreeGrafter"/>
</dbReference>
<keyword evidence="4" id="KW-0443">Lipid metabolism</keyword>
<dbReference type="Gene3D" id="3.30.300.30">
    <property type="match status" value="1"/>
</dbReference>
<evidence type="ECO:0000256" key="2">
    <source>
        <dbReference type="ARBA" id="ARBA00022598"/>
    </source>
</evidence>
<proteinExistence type="inferred from homology"/>
<dbReference type="InterPro" id="IPR025110">
    <property type="entry name" value="AMP-bd_C"/>
</dbReference>
<name>A0A8J7HZJ4_9NOST</name>
<keyword evidence="8" id="KW-1185">Reference proteome</keyword>
<organism evidence="7 8">
    <name type="scientific">Amazonocrinis nigriterrae CENA67</name>
    <dbReference type="NCBI Taxonomy" id="2794033"/>
    <lineage>
        <taxon>Bacteria</taxon>
        <taxon>Bacillati</taxon>
        <taxon>Cyanobacteriota</taxon>
        <taxon>Cyanophyceae</taxon>
        <taxon>Nostocales</taxon>
        <taxon>Nostocaceae</taxon>
        <taxon>Amazonocrinis</taxon>
        <taxon>Amazonocrinis nigriterrae</taxon>
    </lineage>
</organism>
<dbReference type="SUPFAM" id="SSF56801">
    <property type="entry name" value="Acetyl-CoA synthetase-like"/>
    <property type="match status" value="1"/>
</dbReference>
<keyword evidence="2 7" id="KW-0436">Ligase</keyword>
<dbReference type="FunFam" id="3.40.50.12780:FF:000013">
    <property type="entry name" value="Long-chain-fatty-acid--AMP ligase FadD32"/>
    <property type="match status" value="1"/>
</dbReference>
<gene>
    <name evidence="7" type="ORF">I8748_24000</name>
</gene>
<dbReference type="Pfam" id="PF00501">
    <property type="entry name" value="AMP-binding"/>
    <property type="match status" value="1"/>
</dbReference>
<feature type="domain" description="AMP-dependent synthetase/ligase" evidence="5">
    <location>
        <begin position="16"/>
        <end position="406"/>
    </location>
</feature>
<evidence type="ECO:0000259" key="5">
    <source>
        <dbReference type="Pfam" id="PF00501"/>
    </source>
</evidence>
<dbReference type="Gene3D" id="3.40.50.12780">
    <property type="entry name" value="N-terminal domain of ligase-like"/>
    <property type="match status" value="1"/>
</dbReference>
<evidence type="ECO:0000313" key="8">
    <source>
        <dbReference type="Proteomes" id="UP000632766"/>
    </source>
</evidence>
<dbReference type="CDD" id="cd05931">
    <property type="entry name" value="FAAL"/>
    <property type="match status" value="1"/>
</dbReference>
<reference evidence="7 8" key="1">
    <citation type="journal article" date="2021" name="Int. J. Syst. Evol. Microbiol.">
        <title>Amazonocrinis nigriterrae gen. nov., sp. nov., Atlanticothrix silvestris gen. nov., sp. nov. and Dendronalium phyllosphericum gen. nov., sp. nov., nostocacean cyanobacteria from Brazilian environments.</title>
        <authorList>
            <person name="Alvarenga D.O."/>
            <person name="Andreote A.P.D."/>
            <person name="Branco L.H.Z."/>
            <person name="Delbaje E."/>
            <person name="Cruz R.B."/>
            <person name="Varani A.M."/>
            <person name="Fiore M.F."/>
        </authorList>
    </citation>
    <scope>NUCLEOTIDE SEQUENCE [LARGE SCALE GENOMIC DNA]</scope>
    <source>
        <strain evidence="7 8">CENA67</strain>
    </source>
</reference>
<dbReference type="PANTHER" id="PTHR22754:SF32">
    <property type="entry name" value="DISCO-INTERACTING PROTEIN 2"/>
    <property type="match status" value="1"/>
</dbReference>
<evidence type="ECO:0000256" key="1">
    <source>
        <dbReference type="ARBA" id="ARBA00006432"/>
    </source>
</evidence>
<comment type="similarity">
    <text evidence="1">Belongs to the ATP-dependent AMP-binding enzyme family.</text>
</comment>
<dbReference type="InterPro" id="IPR000873">
    <property type="entry name" value="AMP-dep_synth/lig_dom"/>
</dbReference>
<sequence>MNSRQFNSLIEKLLLRAENQPHQPLYYFLDTRGREYAHLTYASLLTAVQKLGRWLSEKTVSGDRVAIQLSTSPEFVITFFACLYTNRIPVPLSSPNRKHNCEHYQKIFSDCDASLVVTDASVQDLFVKESSETFDLIETFPSLESLEPLLTPVDRQSNEIAFLQYTSGSTSFPKGVIVSHENIIANQKMIQRTFGHTSNSIGLAWVPLFHDMGLIGSIFQPLYVGFPCYFMSPVTFLQRPKLWLKTISDKKVTTTGGPNFAYDLCVKRIDPASLAELSLSSWDVAYNGAEHIKLHTLEQFSDTFAPYGFRKSAFLPCYGLAEATLIVSGTDKSQEPLALTIPCSGDEVLDADASQQKGNTRTVVSNGQVMPELSLRIINPQTLKECPSHHIGEIWIAGPSITRGYWQQPDKNQETFVYRDGLTFLRTGDLGFVDSQQQLYITGRLKDLIVIDGKNYYPQDIEETVKMSHPAFNEVNCAVFSVSGTYAQKLIVVTEVVRQFALQIDRYTDELKQAVQTAVYNHYQLTVHDTVLLQSNTIPRTTSGKIQRQRTKLLYLLQQLETLETVKESI</sequence>
<dbReference type="InterPro" id="IPR042099">
    <property type="entry name" value="ANL_N_sf"/>
</dbReference>
<dbReference type="EMBL" id="JAECZC010000056">
    <property type="protein sequence ID" value="MBH8565209.1"/>
    <property type="molecule type" value="Genomic_DNA"/>
</dbReference>
<evidence type="ECO:0000313" key="7">
    <source>
        <dbReference type="EMBL" id="MBH8565209.1"/>
    </source>
</evidence>
<dbReference type="GO" id="GO:0016874">
    <property type="term" value="F:ligase activity"/>
    <property type="evidence" value="ECO:0007669"/>
    <property type="project" value="UniProtKB-KW"/>
</dbReference>
<dbReference type="PROSITE" id="PS00455">
    <property type="entry name" value="AMP_BINDING"/>
    <property type="match status" value="1"/>
</dbReference>
<dbReference type="InterPro" id="IPR040097">
    <property type="entry name" value="FAAL/FAAC"/>
</dbReference>
<accession>A0A8J7HZJ4</accession>
<dbReference type="AlphaFoldDB" id="A0A8J7HZJ4"/>
<dbReference type="RefSeq" id="WP_198127012.1">
    <property type="nucleotide sequence ID" value="NZ_JAECZC010000056.1"/>
</dbReference>
<dbReference type="GO" id="GO:0006633">
    <property type="term" value="P:fatty acid biosynthetic process"/>
    <property type="evidence" value="ECO:0007669"/>
    <property type="project" value="TreeGrafter"/>
</dbReference>
<dbReference type="PANTHER" id="PTHR22754">
    <property type="entry name" value="DISCO-INTERACTING PROTEIN 2 DIP2 -RELATED"/>
    <property type="match status" value="1"/>
</dbReference>
<dbReference type="GO" id="GO:0005886">
    <property type="term" value="C:plasma membrane"/>
    <property type="evidence" value="ECO:0007669"/>
    <property type="project" value="TreeGrafter"/>
</dbReference>
<dbReference type="GO" id="GO:0071766">
    <property type="term" value="P:Actinobacterium-type cell wall biogenesis"/>
    <property type="evidence" value="ECO:0007669"/>
    <property type="project" value="UniProtKB-ARBA"/>
</dbReference>
<protein>
    <submittedName>
        <fullName evidence="7">Fatty acyl-AMP ligase</fullName>
    </submittedName>
</protein>
<dbReference type="Proteomes" id="UP000632766">
    <property type="component" value="Unassembled WGS sequence"/>
</dbReference>